<sequence>MSINPFLCKQSRQLIVYKESNPLTLRSCLKDPKKSPIKYILFHGLFRFKIKTSIILKNFMIKIHITSILLVVVVELQYRYFYLYQRTEAFSLI</sequence>
<keyword evidence="1" id="KW-0472">Membrane</keyword>
<protein>
    <submittedName>
        <fullName evidence="2">Uncharacterized protein</fullName>
    </submittedName>
</protein>
<dbReference type="Proteomes" id="UP000276133">
    <property type="component" value="Unassembled WGS sequence"/>
</dbReference>
<gene>
    <name evidence="2" type="ORF">BpHYR1_039479</name>
</gene>
<keyword evidence="3" id="KW-1185">Reference proteome</keyword>
<reference evidence="2 3" key="1">
    <citation type="journal article" date="2018" name="Sci. Rep.">
        <title>Genomic signatures of local adaptation to the degree of environmental predictability in rotifers.</title>
        <authorList>
            <person name="Franch-Gras L."/>
            <person name="Hahn C."/>
            <person name="Garcia-Roger E.M."/>
            <person name="Carmona M.J."/>
            <person name="Serra M."/>
            <person name="Gomez A."/>
        </authorList>
    </citation>
    <scope>NUCLEOTIDE SEQUENCE [LARGE SCALE GENOMIC DNA]</scope>
    <source>
        <strain evidence="2">HYR1</strain>
    </source>
</reference>
<organism evidence="2 3">
    <name type="scientific">Brachionus plicatilis</name>
    <name type="common">Marine rotifer</name>
    <name type="synonym">Brachionus muelleri</name>
    <dbReference type="NCBI Taxonomy" id="10195"/>
    <lineage>
        <taxon>Eukaryota</taxon>
        <taxon>Metazoa</taxon>
        <taxon>Spiralia</taxon>
        <taxon>Gnathifera</taxon>
        <taxon>Rotifera</taxon>
        <taxon>Eurotatoria</taxon>
        <taxon>Monogononta</taxon>
        <taxon>Pseudotrocha</taxon>
        <taxon>Ploima</taxon>
        <taxon>Brachionidae</taxon>
        <taxon>Brachionus</taxon>
    </lineage>
</organism>
<accession>A0A3M7QSS4</accession>
<keyword evidence="1" id="KW-1133">Transmembrane helix</keyword>
<name>A0A3M7QSS4_BRAPC</name>
<feature type="transmembrane region" description="Helical" evidence="1">
    <location>
        <begin position="59"/>
        <end position="78"/>
    </location>
</feature>
<evidence type="ECO:0000313" key="3">
    <source>
        <dbReference type="Proteomes" id="UP000276133"/>
    </source>
</evidence>
<comment type="caution">
    <text evidence="2">The sequence shown here is derived from an EMBL/GenBank/DDBJ whole genome shotgun (WGS) entry which is preliminary data.</text>
</comment>
<evidence type="ECO:0000313" key="2">
    <source>
        <dbReference type="EMBL" id="RNA14400.1"/>
    </source>
</evidence>
<dbReference type="AlphaFoldDB" id="A0A3M7QSS4"/>
<proteinExistence type="predicted"/>
<evidence type="ECO:0000256" key="1">
    <source>
        <dbReference type="SAM" id="Phobius"/>
    </source>
</evidence>
<keyword evidence="1" id="KW-0812">Transmembrane</keyword>
<dbReference type="EMBL" id="REGN01005201">
    <property type="protein sequence ID" value="RNA14400.1"/>
    <property type="molecule type" value="Genomic_DNA"/>
</dbReference>